<gene>
    <name evidence="1" type="ORF">ElyMa_003980000</name>
</gene>
<accession>A0AAV4FZQ4</accession>
<proteinExistence type="predicted"/>
<keyword evidence="2" id="KW-1185">Reference proteome</keyword>
<evidence type="ECO:0000313" key="2">
    <source>
        <dbReference type="Proteomes" id="UP000762676"/>
    </source>
</evidence>
<name>A0AAV4FZQ4_9GAST</name>
<evidence type="ECO:0000313" key="1">
    <source>
        <dbReference type="EMBL" id="GFR77871.1"/>
    </source>
</evidence>
<sequence length="106" mass="11742">MWRDEPDDLPAVPGYLHVCCVSAVCLLCVCCSDPPLNREQTINSQTRMNGRGRYPREFISSPSHSHVFMSHSVLDLLKCTASSQPVLSYPTIAPTPPPSLCRRVLS</sequence>
<organism evidence="1 2">
    <name type="scientific">Elysia marginata</name>
    <dbReference type="NCBI Taxonomy" id="1093978"/>
    <lineage>
        <taxon>Eukaryota</taxon>
        <taxon>Metazoa</taxon>
        <taxon>Spiralia</taxon>
        <taxon>Lophotrochozoa</taxon>
        <taxon>Mollusca</taxon>
        <taxon>Gastropoda</taxon>
        <taxon>Heterobranchia</taxon>
        <taxon>Euthyneura</taxon>
        <taxon>Panpulmonata</taxon>
        <taxon>Sacoglossa</taxon>
        <taxon>Placobranchoidea</taxon>
        <taxon>Plakobranchidae</taxon>
        <taxon>Elysia</taxon>
    </lineage>
</organism>
<reference evidence="1 2" key="1">
    <citation type="journal article" date="2021" name="Elife">
        <title>Chloroplast acquisition without the gene transfer in kleptoplastic sea slugs, Plakobranchus ocellatus.</title>
        <authorList>
            <person name="Maeda T."/>
            <person name="Takahashi S."/>
            <person name="Yoshida T."/>
            <person name="Shimamura S."/>
            <person name="Takaki Y."/>
            <person name="Nagai Y."/>
            <person name="Toyoda A."/>
            <person name="Suzuki Y."/>
            <person name="Arimoto A."/>
            <person name="Ishii H."/>
            <person name="Satoh N."/>
            <person name="Nishiyama T."/>
            <person name="Hasebe M."/>
            <person name="Maruyama T."/>
            <person name="Minagawa J."/>
            <person name="Obokata J."/>
            <person name="Shigenobu S."/>
        </authorList>
    </citation>
    <scope>NUCLEOTIDE SEQUENCE [LARGE SCALE GENOMIC DNA]</scope>
</reference>
<dbReference type="EMBL" id="BMAT01008101">
    <property type="protein sequence ID" value="GFR77871.1"/>
    <property type="molecule type" value="Genomic_DNA"/>
</dbReference>
<dbReference type="AlphaFoldDB" id="A0AAV4FZQ4"/>
<protein>
    <submittedName>
        <fullName evidence="1">Uncharacterized protein</fullName>
    </submittedName>
</protein>
<dbReference type="Proteomes" id="UP000762676">
    <property type="component" value="Unassembled WGS sequence"/>
</dbReference>
<comment type="caution">
    <text evidence="1">The sequence shown here is derived from an EMBL/GenBank/DDBJ whole genome shotgun (WGS) entry which is preliminary data.</text>
</comment>